<dbReference type="RefSeq" id="WP_146561398.1">
    <property type="nucleotide sequence ID" value="NZ_SIHJ01000001.1"/>
</dbReference>
<feature type="compositionally biased region" description="Basic residues" evidence="1">
    <location>
        <begin position="47"/>
        <end position="58"/>
    </location>
</feature>
<dbReference type="EMBL" id="SIHJ01000001">
    <property type="protein sequence ID" value="TWT35319.1"/>
    <property type="molecule type" value="Genomic_DNA"/>
</dbReference>
<organism evidence="2 3">
    <name type="scientific">Posidoniimonas corsicana</name>
    <dbReference type="NCBI Taxonomy" id="1938618"/>
    <lineage>
        <taxon>Bacteria</taxon>
        <taxon>Pseudomonadati</taxon>
        <taxon>Planctomycetota</taxon>
        <taxon>Planctomycetia</taxon>
        <taxon>Pirellulales</taxon>
        <taxon>Lacipirellulaceae</taxon>
        <taxon>Posidoniimonas</taxon>
    </lineage>
</organism>
<evidence type="ECO:0000313" key="3">
    <source>
        <dbReference type="Proteomes" id="UP000316714"/>
    </source>
</evidence>
<proteinExistence type="predicted"/>
<protein>
    <submittedName>
        <fullName evidence="2">Uncharacterized protein</fullName>
    </submittedName>
</protein>
<dbReference type="AlphaFoldDB" id="A0A5C5VBW1"/>
<gene>
    <name evidence="2" type="ORF">KOR34_02090</name>
</gene>
<dbReference type="Proteomes" id="UP000316714">
    <property type="component" value="Unassembled WGS sequence"/>
</dbReference>
<comment type="caution">
    <text evidence="2">The sequence shown here is derived from an EMBL/GenBank/DDBJ whole genome shotgun (WGS) entry which is preliminary data.</text>
</comment>
<evidence type="ECO:0000313" key="2">
    <source>
        <dbReference type="EMBL" id="TWT35319.1"/>
    </source>
</evidence>
<evidence type="ECO:0000256" key="1">
    <source>
        <dbReference type="SAM" id="MobiDB-lite"/>
    </source>
</evidence>
<sequence length="159" mass="19152">MRGTPTVRPRQWNQALRAAGEDVGVYWHIHYRPKRFSEQAYSEYGARKRSRPYRRKKVAEKGHNRPLDYSGEARRDSQQRKVGAAVRRRGGLEVWIRGPRKLNYRPRTKGRRRPIDMRSEWRAWSPRERVKLQKVLRQRIVYHLRRIGSNQRVTVRLNA</sequence>
<keyword evidence="3" id="KW-1185">Reference proteome</keyword>
<feature type="compositionally biased region" description="Basic and acidic residues" evidence="1">
    <location>
        <begin position="59"/>
        <end position="79"/>
    </location>
</feature>
<name>A0A5C5VBW1_9BACT</name>
<reference evidence="2 3" key="1">
    <citation type="submission" date="2019-02" db="EMBL/GenBank/DDBJ databases">
        <title>Deep-cultivation of Planctomycetes and their phenomic and genomic characterization uncovers novel biology.</title>
        <authorList>
            <person name="Wiegand S."/>
            <person name="Jogler M."/>
            <person name="Boedeker C."/>
            <person name="Pinto D."/>
            <person name="Vollmers J."/>
            <person name="Rivas-Marin E."/>
            <person name="Kohn T."/>
            <person name="Peeters S.H."/>
            <person name="Heuer A."/>
            <person name="Rast P."/>
            <person name="Oberbeckmann S."/>
            <person name="Bunk B."/>
            <person name="Jeske O."/>
            <person name="Meyerdierks A."/>
            <person name="Storesund J.E."/>
            <person name="Kallscheuer N."/>
            <person name="Luecker S."/>
            <person name="Lage O.M."/>
            <person name="Pohl T."/>
            <person name="Merkel B.J."/>
            <person name="Hornburger P."/>
            <person name="Mueller R.-W."/>
            <person name="Bruemmer F."/>
            <person name="Labrenz M."/>
            <person name="Spormann A.M."/>
            <person name="Op Den Camp H."/>
            <person name="Overmann J."/>
            <person name="Amann R."/>
            <person name="Jetten M.S.M."/>
            <person name="Mascher T."/>
            <person name="Medema M.H."/>
            <person name="Devos D.P."/>
            <person name="Kaster A.-K."/>
            <person name="Ovreas L."/>
            <person name="Rohde M."/>
            <person name="Galperin M.Y."/>
            <person name="Jogler C."/>
        </authorList>
    </citation>
    <scope>NUCLEOTIDE SEQUENCE [LARGE SCALE GENOMIC DNA]</scope>
    <source>
        <strain evidence="2 3">KOR34</strain>
    </source>
</reference>
<feature type="region of interest" description="Disordered" evidence="1">
    <location>
        <begin position="43"/>
        <end position="84"/>
    </location>
</feature>
<accession>A0A5C5VBW1</accession>
<dbReference type="OrthoDB" id="266309at2"/>